<comment type="caution">
    <text evidence="1">The sequence shown here is derived from an EMBL/GenBank/DDBJ whole genome shotgun (WGS) entry which is preliminary data.</text>
</comment>
<reference evidence="1 2" key="1">
    <citation type="submission" date="2016-08" db="EMBL/GenBank/DDBJ databases">
        <title>Draft genome sequence of Candidatus Piscirickettsia litoralis, from seawater.</title>
        <authorList>
            <person name="Wan X."/>
            <person name="Lee A.J."/>
            <person name="Hou S."/>
            <person name="Donachie S.P."/>
        </authorList>
    </citation>
    <scope>NUCLEOTIDE SEQUENCE [LARGE SCALE GENOMIC DNA]</scope>
    <source>
        <strain evidence="1 2">Y2</strain>
    </source>
</reference>
<protein>
    <recommendedName>
        <fullName evidence="3">Phage tail protein</fullName>
    </recommendedName>
</protein>
<keyword evidence="2" id="KW-1185">Reference proteome</keyword>
<sequence>MMKLGSFHFSVKTASYNKLQRKTSMRWAKNEPFGGGQSLQFLGQGEDSISLDGVIFPYYQGGLDQVDTMRKIAQEGKPLLLADDSKVHEYWVIEEVTETQSKFIGQTPQKIEFNLRLLYYGTDIQNQKQ</sequence>
<proteinExistence type="predicted"/>
<dbReference type="EMBL" id="MDTU01000006">
    <property type="protein sequence ID" value="ODN41180.1"/>
    <property type="molecule type" value="Genomic_DNA"/>
</dbReference>
<evidence type="ECO:0000313" key="2">
    <source>
        <dbReference type="Proteomes" id="UP000094329"/>
    </source>
</evidence>
<dbReference type="InterPro" id="IPR009734">
    <property type="entry name" value="Myoviridae_GpU"/>
</dbReference>
<dbReference type="Proteomes" id="UP000094329">
    <property type="component" value="Unassembled WGS sequence"/>
</dbReference>
<dbReference type="Pfam" id="PF06995">
    <property type="entry name" value="Phage_P2_GpU"/>
    <property type="match status" value="1"/>
</dbReference>
<evidence type="ECO:0008006" key="3">
    <source>
        <dbReference type="Google" id="ProtNLM"/>
    </source>
</evidence>
<name>A0ABX3A199_9GAMM</name>
<organism evidence="1 2">
    <name type="scientific">Piscirickettsia litoralis</name>
    <dbReference type="NCBI Taxonomy" id="1891921"/>
    <lineage>
        <taxon>Bacteria</taxon>
        <taxon>Pseudomonadati</taxon>
        <taxon>Pseudomonadota</taxon>
        <taxon>Gammaproteobacteria</taxon>
        <taxon>Thiotrichales</taxon>
        <taxon>Piscirickettsiaceae</taxon>
        <taxon>Piscirickettsia</taxon>
    </lineage>
</organism>
<evidence type="ECO:0000313" key="1">
    <source>
        <dbReference type="EMBL" id="ODN41180.1"/>
    </source>
</evidence>
<gene>
    <name evidence="1" type="ORF">BGC07_17940</name>
</gene>
<dbReference type="RefSeq" id="WP_069314453.1">
    <property type="nucleotide sequence ID" value="NZ_MDTU01000006.1"/>
</dbReference>
<accession>A0ABX3A199</accession>